<dbReference type="AlphaFoldDB" id="A0A915PL25"/>
<evidence type="ECO:0000256" key="6">
    <source>
        <dbReference type="RuleBase" id="RU000354"/>
    </source>
</evidence>
<dbReference type="SUPFAM" id="SSF57501">
    <property type="entry name" value="Cystine-knot cytokines"/>
    <property type="match status" value="1"/>
</dbReference>
<comment type="subcellular location">
    <subcellularLocation>
        <location evidence="1">Secreted</location>
    </subcellularLocation>
</comment>
<dbReference type="PROSITE" id="PS00250">
    <property type="entry name" value="TGF_BETA_1"/>
    <property type="match status" value="1"/>
</dbReference>
<keyword evidence="8" id="KW-1185">Reference proteome</keyword>
<keyword evidence="4 6" id="KW-0339">Growth factor</keyword>
<dbReference type="PANTHER" id="PTHR11848">
    <property type="entry name" value="TGF-BETA FAMILY"/>
    <property type="match status" value="1"/>
</dbReference>
<dbReference type="Proteomes" id="UP000887581">
    <property type="component" value="Unplaced"/>
</dbReference>
<keyword evidence="3" id="KW-0964">Secreted</keyword>
<dbReference type="SMART" id="SM00204">
    <property type="entry name" value="TGFB"/>
    <property type="match status" value="1"/>
</dbReference>
<dbReference type="PROSITE" id="PS51362">
    <property type="entry name" value="TGF_BETA_2"/>
    <property type="match status" value="1"/>
</dbReference>
<dbReference type="WBParaSite" id="sdigi.contig133.g5006.t1">
    <property type="protein sequence ID" value="sdigi.contig133.g5006.t1"/>
    <property type="gene ID" value="sdigi.contig133.g5006"/>
</dbReference>
<dbReference type="InterPro" id="IPR015615">
    <property type="entry name" value="TGF-beta-rel"/>
</dbReference>
<evidence type="ECO:0000313" key="8">
    <source>
        <dbReference type="Proteomes" id="UP000887581"/>
    </source>
</evidence>
<evidence type="ECO:0000256" key="5">
    <source>
        <dbReference type="ARBA" id="ARBA00023157"/>
    </source>
</evidence>
<evidence type="ECO:0000256" key="1">
    <source>
        <dbReference type="ARBA" id="ARBA00004613"/>
    </source>
</evidence>
<keyword evidence="5" id="KW-1015">Disulfide bond</keyword>
<dbReference type="InterPro" id="IPR001839">
    <property type="entry name" value="TGF-b_C"/>
</dbReference>
<sequence length="265" mass="30825">MFSVFRLFGEIAFIANVMAENDTTILTIAPNSLSSWEYEDFIVQHYKQRLIKPMKDFKLFDGDLDSKLKNVIIKTNDDNNGLIKYRTLIIGVKATAHENFDLSKKMLEWMMNKTEEAVIQLQCIDQCPESVQPILFTELEIRKDFRQKRGIRRDEDCSNRKCCLKTRYFQFRNSGYEHIAAPDGFLMNFCEGICDQTLIPATNDRNALIQAIKISNLRFNPFKNKWVCCVPTKFTSVNITERYSKGKQRSFHLKNVKVVECGCVI</sequence>
<comment type="similarity">
    <text evidence="2 6">Belongs to the TGF-beta family.</text>
</comment>
<organism evidence="8 9">
    <name type="scientific">Setaria digitata</name>
    <dbReference type="NCBI Taxonomy" id="48799"/>
    <lineage>
        <taxon>Eukaryota</taxon>
        <taxon>Metazoa</taxon>
        <taxon>Ecdysozoa</taxon>
        <taxon>Nematoda</taxon>
        <taxon>Chromadorea</taxon>
        <taxon>Rhabditida</taxon>
        <taxon>Spirurina</taxon>
        <taxon>Spiruromorpha</taxon>
        <taxon>Filarioidea</taxon>
        <taxon>Setariidae</taxon>
        <taxon>Setaria</taxon>
    </lineage>
</organism>
<evidence type="ECO:0000259" key="7">
    <source>
        <dbReference type="PROSITE" id="PS51362"/>
    </source>
</evidence>
<dbReference type="InterPro" id="IPR017948">
    <property type="entry name" value="TGFb_CS"/>
</dbReference>
<dbReference type="InterPro" id="IPR029034">
    <property type="entry name" value="Cystine-knot_cytokine"/>
</dbReference>
<evidence type="ECO:0000256" key="4">
    <source>
        <dbReference type="ARBA" id="ARBA00023030"/>
    </source>
</evidence>
<evidence type="ECO:0000256" key="3">
    <source>
        <dbReference type="ARBA" id="ARBA00022525"/>
    </source>
</evidence>
<dbReference type="Pfam" id="PF00019">
    <property type="entry name" value="TGF_beta"/>
    <property type="match status" value="1"/>
</dbReference>
<accession>A0A915PL25</accession>
<dbReference type="CDD" id="cd08698">
    <property type="entry name" value="TGF_beta_SF"/>
    <property type="match status" value="1"/>
</dbReference>
<dbReference type="GO" id="GO:0005125">
    <property type="term" value="F:cytokine activity"/>
    <property type="evidence" value="ECO:0007669"/>
    <property type="project" value="TreeGrafter"/>
</dbReference>
<evidence type="ECO:0000313" key="9">
    <source>
        <dbReference type="WBParaSite" id="sdigi.contig133.g5006.t1"/>
    </source>
</evidence>
<reference evidence="9" key="1">
    <citation type="submission" date="2022-11" db="UniProtKB">
        <authorList>
            <consortium name="WormBaseParasite"/>
        </authorList>
    </citation>
    <scope>IDENTIFICATION</scope>
</reference>
<dbReference type="Gene3D" id="2.10.90.10">
    <property type="entry name" value="Cystine-knot cytokines"/>
    <property type="match status" value="1"/>
</dbReference>
<dbReference type="GO" id="GO:0005615">
    <property type="term" value="C:extracellular space"/>
    <property type="evidence" value="ECO:0007669"/>
    <property type="project" value="TreeGrafter"/>
</dbReference>
<evidence type="ECO:0000256" key="2">
    <source>
        <dbReference type="ARBA" id="ARBA00006656"/>
    </source>
</evidence>
<dbReference type="PANTHER" id="PTHR11848:SF309">
    <property type="entry name" value="INHIBIN BETA CHAIN"/>
    <property type="match status" value="1"/>
</dbReference>
<name>A0A915PL25_9BILA</name>
<protein>
    <submittedName>
        <fullName evidence="9">TGF-beta family profile domain-containing protein</fullName>
    </submittedName>
</protein>
<feature type="domain" description="TGF-beta family profile" evidence="7">
    <location>
        <begin position="146"/>
        <end position="264"/>
    </location>
</feature>
<dbReference type="GO" id="GO:0008083">
    <property type="term" value="F:growth factor activity"/>
    <property type="evidence" value="ECO:0007669"/>
    <property type="project" value="UniProtKB-KW"/>
</dbReference>
<proteinExistence type="inferred from homology"/>